<dbReference type="GO" id="GO:0016020">
    <property type="term" value="C:membrane"/>
    <property type="evidence" value="ECO:0007669"/>
    <property type="project" value="UniProtKB-SubCell"/>
</dbReference>
<evidence type="ECO:0000256" key="5">
    <source>
        <dbReference type="ARBA" id="ARBA00023004"/>
    </source>
</evidence>
<dbReference type="InterPro" id="IPR036400">
    <property type="entry name" value="Cyt_B5-like_heme/steroid_sf"/>
</dbReference>
<keyword evidence="2 8" id="KW-0349">Heme</keyword>
<dbReference type="GO" id="GO:0020037">
    <property type="term" value="F:heme binding"/>
    <property type="evidence" value="ECO:0007669"/>
    <property type="project" value="UniProtKB-UniRule"/>
</dbReference>
<feature type="region of interest" description="Disordered" evidence="9">
    <location>
        <begin position="167"/>
        <end position="189"/>
    </location>
</feature>
<evidence type="ECO:0000256" key="6">
    <source>
        <dbReference type="ARBA" id="ARBA00023136"/>
    </source>
</evidence>
<keyword evidence="6 8" id="KW-0472">Membrane</keyword>
<evidence type="ECO:0000313" key="11">
    <source>
        <dbReference type="EMBL" id="CAD2212739.1"/>
    </source>
</evidence>
<gene>
    <name evidence="11" type="ORF">ADEAN_000015100</name>
</gene>
<proteinExistence type="inferred from homology"/>
<evidence type="ECO:0000256" key="3">
    <source>
        <dbReference type="ARBA" id="ARBA00022692"/>
    </source>
</evidence>
<evidence type="ECO:0000256" key="9">
    <source>
        <dbReference type="SAM" id="MobiDB-lite"/>
    </source>
</evidence>
<dbReference type="EMBL" id="LR877145">
    <property type="protein sequence ID" value="CAD2212739.1"/>
    <property type="molecule type" value="Genomic_DNA"/>
</dbReference>
<accession>S9V6B7</accession>
<dbReference type="InterPro" id="IPR018506">
    <property type="entry name" value="Cyt_B5_heme-BS"/>
</dbReference>
<dbReference type="VEuPathDB" id="TriTrypDB:ADEAN_000015100"/>
<dbReference type="Proteomes" id="UP000515908">
    <property type="component" value="Chromosome 01"/>
</dbReference>
<comment type="similarity">
    <text evidence="7 8">Belongs to the cytochrome b5 family.</text>
</comment>
<evidence type="ECO:0000259" key="10">
    <source>
        <dbReference type="PROSITE" id="PS50255"/>
    </source>
</evidence>
<evidence type="ECO:0000256" key="4">
    <source>
        <dbReference type="ARBA" id="ARBA00022723"/>
    </source>
</evidence>
<dbReference type="GO" id="GO:0046872">
    <property type="term" value="F:metal ion binding"/>
    <property type="evidence" value="ECO:0007669"/>
    <property type="project" value="UniProtKB-UniRule"/>
</dbReference>
<feature type="transmembrane region" description="Helical" evidence="8">
    <location>
        <begin position="202"/>
        <end position="219"/>
    </location>
</feature>
<sequence>MSTTYSRADVAKHNKKEDGWFIVNNDVYNVTKFYDDHPGGRDVLLAKIGTDATEDFEAINHSNGALKKMKELQIGTLPEAERRKYISMKEVETKMTADAAWFVINNKVYDVTKFLDNHPGGRDIILCNAGQDATESFINNNHSEGAYKMLAGLVIGDLEPSERRRVMRRKGEAGHGQQEVAPTSSHGKRGDESLLERLKEQLTLFIGFVVFIMAGIILLR</sequence>
<comment type="subcellular location">
    <subcellularLocation>
        <location evidence="1">Membrane</location>
    </subcellularLocation>
</comment>
<dbReference type="SMART" id="SM01117">
    <property type="entry name" value="Cyt-b5"/>
    <property type="match status" value="2"/>
</dbReference>
<dbReference type="Gene3D" id="3.10.120.10">
    <property type="entry name" value="Cytochrome b5-like heme/steroid binding domain"/>
    <property type="match status" value="2"/>
</dbReference>
<dbReference type="InterPro" id="IPR050668">
    <property type="entry name" value="Cytochrome_b5"/>
</dbReference>
<dbReference type="PANTHER" id="PTHR19359">
    <property type="entry name" value="CYTOCHROME B5"/>
    <property type="match status" value="1"/>
</dbReference>
<name>S9V6B7_9TRYP</name>
<evidence type="ECO:0000313" key="12">
    <source>
        <dbReference type="Proteomes" id="UP000515908"/>
    </source>
</evidence>
<keyword evidence="8" id="KW-1133">Transmembrane helix</keyword>
<evidence type="ECO:0000256" key="2">
    <source>
        <dbReference type="ARBA" id="ARBA00022617"/>
    </source>
</evidence>
<keyword evidence="12" id="KW-1185">Reference proteome</keyword>
<reference evidence="11 12" key="1">
    <citation type="submission" date="2020-08" db="EMBL/GenBank/DDBJ databases">
        <authorList>
            <person name="Newling K."/>
            <person name="Davey J."/>
            <person name="Forrester S."/>
        </authorList>
    </citation>
    <scope>NUCLEOTIDE SEQUENCE [LARGE SCALE GENOMIC DNA]</scope>
    <source>
        <strain evidence="12">Crithidia deanei Carvalho (ATCC PRA-265)</strain>
    </source>
</reference>
<evidence type="ECO:0000256" key="7">
    <source>
        <dbReference type="ARBA" id="ARBA00038168"/>
    </source>
</evidence>
<keyword evidence="5 8" id="KW-0408">Iron</keyword>
<dbReference type="PANTHER" id="PTHR19359:SF14">
    <property type="entry name" value="CYTOCHROME B5 A"/>
    <property type="match status" value="1"/>
</dbReference>
<feature type="domain" description="Cytochrome b5 heme-binding" evidence="10">
    <location>
        <begin position="2"/>
        <end position="78"/>
    </location>
</feature>
<feature type="domain" description="Cytochrome b5 heme-binding" evidence="10">
    <location>
        <begin position="83"/>
        <end position="159"/>
    </location>
</feature>
<keyword evidence="4 8" id="KW-0479">Metal-binding</keyword>
<dbReference type="FunFam" id="3.10.120.10:FF:000002">
    <property type="entry name" value="Cytochrome b5 type B"/>
    <property type="match status" value="1"/>
</dbReference>
<organism evidence="11 12">
    <name type="scientific">Angomonas deanei</name>
    <dbReference type="NCBI Taxonomy" id="59799"/>
    <lineage>
        <taxon>Eukaryota</taxon>
        <taxon>Discoba</taxon>
        <taxon>Euglenozoa</taxon>
        <taxon>Kinetoplastea</taxon>
        <taxon>Metakinetoplastina</taxon>
        <taxon>Trypanosomatida</taxon>
        <taxon>Trypanosomatidae</taxon>
        <taxon>Strigomonadinae</taxon>
        <taxon>Angomonas</taxon>
    </lineage>
</organism>
<evidence type="ECO:0000256" key="8">
    <source>
        <dbReference type="RuleBase" id="RU362121"/>
    </source>
</evidence>
<dbReference type="InterPro" id="IPR001199">
    <property type="entry name" value="Cyt_B5-like_heme/steroid-bd"/>
</dbReference>
<keyword evidence="3 8" id="KW-0812">Transmembrane</keyword>
<dbReference type="AlphaFoldDB" id="S9V6B7"/>
<dbReference type="PROSITE" id="PS50255">
    <property type="entry name" value="CYTOCHROME_B5_2"/>
    <property type="match status" value="2"/>
</dbReference>
<dbReference type="OrthoDB" id="260519at2759"/>
<dbReference type="PROSITE" id="PS00191">
    <property type="entry name" value="CYTOCHROME_B5_1"/>
    <property type="match status" value="1"/>
</dbReference>
<protein>
    <submittedName>
        <fullName evidence="11">Cytochrome b5-like Heme/Steroid binding domain containing protein, putative</fullName>
    </submittedName>
</protein>
<dbReference type="PRINTS" id="PR00363">
    <property type="entry name" value="CYTOCHROMEB5"/>
</dbReference>
<evidence type="ECO:0000256" key="1">
    <source>
        <dbReference type="ARBA" id="ARBA00004370"/>
    </source>
</evidence>
<dbReference type="Pfam" id="PF00173">
    <property type="entry name" value="Cyt-b5"/>
    <property type="match status" value="2"/>
</dbReference>
<dbReference type="SUPFAM" id="SSF55856">
    <property type="entry name" value="Cytochrome b5-like heme/steroid binding domain"/>
    <property type="match status" value="2"/>
</dbReference>